<sequence length="195" mass="22652">MGFMHVSLSDYGRKMVNDVIVEIHWVKFKADFVVLDYVNEVEPSILFRREFLATTKIQVNLRLGEIRMNLTKFEQGIDVIDLSEEVGSSSEEVIKIGKANRNKVNNINKLTPPPSLRLEEILTFFTIPPQLIYLSLTAKKKEKINEVLDIKYKELEESEPILEVLENYAIYKKKLDEILIGKESLNMKEFSEENK</sequence>
<dbReference type="EMBL" id="BKCJ010439944">
    <property type="protein sequence ID" value="GFA52890.1"/>
    <property type="molecule type" value="Genomic_DNA"/>
</dbReference>
<accession>A0A699JRK0</accession>
<comment type="caution">
    <text evidence="1">The sequence shown here is derived from an EMBL/GenBank/DDBJ whole genome shotgun (WGS) entry which is preliminary data.</text>
</comment>
<evidence type="ECO:0000313" key="1">
    <source>
        <dbReference type="EMBL" id="GFA52890.1"/>
    </source>
</evidence>
<protein>
    <submittedName>
        <fullName evidence="1">Uncharacterized protein</fullName>
    </submittedName>
</protein>
<proteinExistence type="predicted"/>
<gene>
    <name evidence="1" type="ORF">Tci_624862</name>
</gene>
<reference evidence="1" key="1">
    <citation type="journal article" date="2019" name="Sci. Rep.">
        <title>Draft genome of Tanacetum cinerariifolium, the natural source of mosquito coil.</title>
        <authorList>
            <person name="Yamashiro T."/>
            <person name="Shiraishi A."/>
            <person name="Satake H."/>
            <person name="Nakayama K."/>
        </authorList>
    </citation>
    <scope>NUCLEOTIDE SEQUENCE</scope>
</reference>
<organism evidence="1">
    <name type="scientific">Tanacetum cinerariifolium</name>
    <name type="common">Dalmatian daisy</name>
    <name type="synonym">Chrysanthemum cinerariifolium</name>
    <dbReference type="NCBI Taxonomy" id="118510"/>
    <lineage>
        <taxon>Eukaryota</taxon>
        <taxon>Viridiplantae</taxon>
        <taxon>Streptophyta</taxon>
        <taxon>Embryophyta</taxon>
        <taxon>Tracheophyta</taxon>
        <taxon>Spermatophyta</taxon>
        <taxon>Magnoliopsida</taxon>
        <taxon>eudicotyledons</taxon>
        <taxon>Gunneridae</taxon>
        <taxon>Pentapetalae</taxon>
        <taxon>asterids</taxon>
        <taxon>campanulids</taxon>
        <taxon>Asterales</taxon>
        <taxon>Asteraceae</taxon>
        <taxon>Asteroideae</taxon>
        <taxon>Anthemideae</taxon>
        <taxon>Anthemidinae</taxon>
        <taxon>Tanacetum</taxon>
    </lineage>
</organism>
<name>A0A699JRK0_TANCI</name>
<dbReference type="AlphaFoldDB" id="A0A699JRK0"/>
<feature type="non-terminal residue" evidence="1">
    <location>
        <position position="195"/>
    </location>
</feature>